<dbReference type="InterPro" id="IPR003591">
    <property type="entry name" value="Leu-rich_rpt_typical-subtyp"/>
</dbReference>
<dbReference type="InterPro" id="IPR027417">
    <property type="entry name" value="P-loop_NTPase"/>
</dbReference>
<dbReference type="SMART" id="SM00175">
    <property type="entry name" value="RAB"/>
    <property type="match status" value="1"/>
</dbReference>
<protein>
    <recommendedName>
        <fullName evidence="5">Roc domain-containing protein</fullName>
    </recommendedName>
</protein>
<dbReference type="Gene3D" id="3.40.50.300">
    <property type="entry name" value="P-loop containing nucleotide triphosphate hydrolases"/>
    <property type="match status" value="2"/>
</dbReference>
<feature type="non-terminal residue" evidence="3">
    <location>
        <position position="1"/>
    </location>
</feature>
<proteinExistence type="predicted"/>
<name>A0ABN8RBQ4_9CNID</name>
<feature type="non-terminal residue" evidence="3">
    <location>
        <position position="906"/>
    </location>
</feature>
<keyword evidence="4" id="KW-1185">Reference proteome</keyword>
<dbReference type="Gene3D" id="3.80.10.10">
    <property type="entry name" value="Ribonuclease Inhibitor"/>
    <property type="match status" value="1"/>
</dbReference>
<evidence type="ECO:0000256" key="1">
    <source>
        <dbReference type="ARBA" id="ARBA00022614"/>
    </source>
</evidence>
<evidence type="ECO:0000313" key="4">
    <source>
        <dbReference type="Proteomes" id="UP001159427"/>
    </source>
</evidence>
<dbReference type="PROSITE" id="PS51421">
    <property type="entry name" value="RAS"/>
    <property type="match status" value="1"/>
</dbReference>
<dbReference type="InterPro" id="IPR032675">
    <property type="entry name" value="LRR_dom_sf"/>
</dbReference>
<comment type="caution">
    <text evidence="3">The sequence shown here is derived from an EMBL/GenBank/DDBJ whole genome shotgun (WGS) entry which is preliminary data.</text>
</comment>
<organism evidence="3 4">
    <name type="scientific">Porites evermanni</name>
    <dbReference type="NCBI Taxonomy" id="104178"/>
    <lineage>
        <taxon>Eukaryota</taxon>
        <taxon>Metazoa</taxon>
        <taxon>Cnidaria</taxon>
        <taxon>Anthozoa</taxon>
        <taxon>Hexacorallia</taxon>
        <taxon>Scleractinia</taxon>
        <taxon>Fungiina</taxon>
        <taxon>Poritidae</taxon>
        <taxon>Porites</taxon>
    </lineage>
</organism>
<dbReference type="SUPFAM" id="SSF52075">
    <property type="entry name" value="Outer arm dynein light chain 1"/>
    <property type="match status" value="1"/>
</dbReference>
<dbReference type="PROSITE" id="PS51419">
    <property type="entry name" value="RAB"/>
    <property type="match status" value="1"/>
</dbReference>
<dbReference type="SMART" id="SM00369">
    <property type="entry name" value="LRR_TYP"/>
    <property type="match status" value="2"/>
</dbReference>
<dbReference type="SUPFAM" id="SSF52540">
    <property type="entry name" value="P-loop containing nucleoside triphosphate hydrolases"/>
    <property type="match status" value="2"/>
</dbReference>
<evidence type="ECO:0000313" key="3">
    <source>
        <dbReference type="EMBL" id="CAH3176427.1"/>
    </source>
</evidence>
<dbReference type="PANTHER" id="PTHR47508:SF1">
    <property type="entry name" value="NON-SPECIFIC SERINE_THREONINE PROTEIN KINASE"/>
    <property type="match status" value="1"/>
</dbReference>
<dbReference type="InterPro" id="IPR001806">
    <property type="entry name" value="Small_GTPase"/>
</dbReference>
<sequence>SGGKGVGKSSLVRRFLVGEFGEDYHGGSQIFWEKASLPCVDNDNNHGLIVWDGDPQTVDFPDVELDEGVIGEAVVVVYDITNPSSFDEAKRHVLKHWLLRHGESCHVVGLVGSKADLWMHRKIKYEDAQRFAQGHGIPFMEVSAFTGMNVDNLFSKIGLMIQSRVLLEENTAAFSIGVDELDILRRREALARLAKVQEIDLSYQRRYFLFIYNVMPGIKSLDPRTFCLFTLFKLDLSHNQLYKLPEAIGSLLSLTHLFLNDNRLSSQLDFIRPLVNLQELDLRNNELNDFSLDITKLSCLRRLSVQGNPLNDDETRKLMKLAHNGRWIDIAEVPKEILFKGQRTMLMYQKTLRDGFVNVYRGRIFLIGQDRAGKTSLKKSLLGVPFDPKEESTEGIDPSKCDIDVNRVQNWRFDSKNTILSEVSEQISRSLALELFPSEASKQISRSLAVEHFPSSPGIARDGSALRLNGASSRQGSREKEMIASNVFYVKLAKVSIPAEVTKYTTEYLKQLFLHDQQTVHDNNRGDPIVTLELWDFAGQHLYYASHPVFFSPRGVYVLVHNLSTPLDALAEPCVRQGLHDIFLENPNGETNMENLLSWLVTVHGIRPTGGECVGNTEREDLPYLRPPVFIVGTHADKPVEDINVITSQIQRGISGKEYEKHVIRPFFNVDNTKGNRSMIRRMREFLEKRLKKGHQPGQEGDSVSTKSDGIDALRAKIMEVLRQEPYMGEKIPTRWAHFERVLEDLVAQRIHYTSVEQLQMSAREDCLIDDDDEFQTVLNFYHDLGLIIKHRSTVVLEAKWLIDLFKELITIPRFDKANPLCSTYWQEVEKSGVLCMELVNHVFSKFVDQAIVKEDILDMMDQFGLIAKFTSNTSGTTYFVPAQLKTPPTEICKLHPTPADPCPLY</sequence>
<dbReference type="SMART" id="SM00173">
    <property type="entry name" value="RAS"/>
    <property type="match status" value="1"/>
</dbReference>
<dbReference type="InterPro" id="IPR001611">
    <property type="entry name" value="Leu-rich_rpt"/>
</dbReference>
<evidence type="ECO:0008006" key="5">
    <source>
        <dbReference type="Google" id="ProtNLM"/>
    </source>
</evidence>
<gene>
    <name evidence="3" type="ORF">PEVE_00010632</name>
</gene>
<dbReference type="Gene3D" id="1.10.10.10">
    <property type="entry name" value="Winged helix-like DNA-binding domain superfamily/Winged helix DNA-binding domain"/>
    <property type="match status" value="1"/>
</dbReference>
<dbReference type="Pfam" id="PF00071">
    <property type="entry name" value="Ras"/>
    <property type="match status" value="1"/>
</dbReference>
<dbReference type="PANTHER" id="PTHR47508">
    <property type="entry name" value="SAM DOMAIN-CONTAINING PROTEIN-RELATED"/>
    <property type="match status" value="1"/>
</dbReference>
<dbReference type="PROSITE" id="PS51450">
    <property type="entry name" value="LRR"/>
    <property type="match status" value="2"/>
</dbReference>
<dbReference type="InterPro" id="IPR036388">
    <property type="entry name" value="WH-like_DNA-bd_sf"/>
</dbReference>
<dbReference type="Proteomes" id="UP001159427">
    <property type="component" value="Unassembled WGS sequence"/>
</dbReference>
<evidence type="ECO:0000256" key="2">
    <source>
        <dbReference type="ARBA" id="ARBA00022737"/>
    </source>
</evidence>
<dbReference type="EMBL" id="CALNXI010001757">
    <property type="protein sequence ID" value="CAH3176427.1"/>
    <property type="molecule type" value="Genomic_DNA"/>
</dbReference>
<keyword evidence="1" id="KW-0433">Leucine-rich repeat</keyword>
<dbReference type="SMART" id="SM00174">
    <property type="entry name" value="RHO"/>
    <property type="match status" value="1"/>
</dbReference>
<accession>A0ABN8RBQ4</accession>
<keyword evidence="2" id="KW-0677">Repeat</keyword>
<reference evidence="3 4" key="1">
    <citation type="submission" date="2022-05" db="EMBL/GenBank/DDBJ databases">
        <authorList>
            <consortium name="Genoscope - CEA"/>
            <person name="William W."/>
        </authorList>
    </citation>
    <scope>NUCLEOTIDE SEQUENCE [LARGE SCALE GENOMIC DNA]</scope>
</reference>
<dbReference type="Pfam" id="PF00560">
    <property type="entry name" value="LRR_1"/>
    <property type="match status" value="1"/>
</dbReference>